<dbReference type="RefSeq" id="WP_188729928.1">
    <property type="nucleotide sequence ID" value="NZ_BMIT01000011.1"/>
</dbReference>
<sequence>MENDNKIEQLAQDLIGIKRQIKALLYQEKLLKDQIKPLLQEHGAVKFEYGKVYYGELKGSSTFSRSEVLSYIRDNYGDALADQIDEDCTKVGEPRQVVYIKLIDL</sequence>
<comment type="caution">
    <text evidence="1">The sequence shown here is derived from an EMBL/GenBank/DDBJ whole genome shotgun (WGS) entry which is preliminary data.</text>
</comment>
<gene>
    <name evidence="1" type="ORF">GCM10008027_29390</name>
</gene>
<keyword evidence="2" id="KW-1185">Reference proteome</keyword>
<evidence type="ECO:0000313" key="2">
    <source>
        <dbReference type="Proteomes" id="UP000638462"/>
    </source>
</evidence>
<protein>
    <submittedName>
        <fullName evidence="1">Uncharacterized protein</fullName>
    </submittedName>
</protein>
<reference evidence="2" key="1">
    <citation type="journal article" date="2019" name="Int. J. Syst. Evol. Microbiol.">
        <title>The Global Catalogue of Microorganisms (GCM) 10K type strain sequencing project: providing services to taxonomists for standard genome sequencing and annotation.</title>
        <authorList>
            <consortium name="The Broad Institute Genomics Platform"/>
            <consortium name="The Broad Institute Genome Sequencing Center for Infectious Disease"/>
            <person name="Wu L."/>
            <person name="Ma J."/>
        </authorList>
    </citation>
    <scope>NUCLEOTIDE SEQUENCE [LARGE SCALE GENOMIC DNA]</scope>
    <source>
        <strain evidence="2">CGMCC 1.15394</strain>
    </source>
</reference>
<accession>A0ABQ1TUL3</accession>
<dbReference type="EMBL" id="BMIT01000011">
    <property type="protein sequence ID" value="GGF02588.1"/>
    <property type="molecule type" value="Genomic_DNA"/>
</dbReference>
<proteinExistence type="predicted"/>
<dbReference type="Proteomes" id="UP000638462">
    <property type="component" value="Unassembled WGS sequence"/>
</dbReference>
<name>A0ABQ1TUL3_9GAMM</name>
<evidence type="ECO:0000313" key="1">
    <source>
        <dbReference type="EMBL" id="GGF02588.1"/>
    </source>
</evidence>
<organism evidence="1 2">
    <name type="scientific">Pseudoalteromonas gelatinilytica</name>
    <dbReference type="NCBI Taxonomy" id="1703256"/>
    <lineage>
        <taxon>Bacteria</taxon>
        <taxon>Pseudomonadati</taxon>
        <taxon>Pseudomonadota</taxon>
        <taxon>Gammaproteobacteria</taxon>
        <taxon>Alteromonadales</taxon>
        <taxon>Pseudoalteromonadaceae</taxon>
        <taxon>Pseudoalteromonas</taxon>
    </lineage>
</organism>